<evidence type="ECO:0000256" key="2">
    <source>
        <dbReference type="ARBA" id="ARBA00004123"/>
    </source>
</evidence>
<dbReference type="STRING" id="13333.U5DFH0"/>
<dbReference type="OMA" id="HRPYEYY"/>
<dbReference type="AlphaFoldDB" id="U5DFH0"/>
<feature type="domain" description="RRM" evidence="7">
    <location>
        <begin position="201"/>
        <end position="297"/>
    </location>
</feature>
<dbReference type="PANTHER" id="PTHR22792">
    <property type="entry name" value="LUPUS LA PROTEIN-RELATED"/>
    <property type="match status" value="1"/>
</dbReference>
<organism evidence="9 10">
    <name type="scientific">Amborella trichopoda</name>
    <dbReference type="NCBI Taxonomy" id="13333"/>
    <lineage>
        <taxon>Eukaryota</taxon>
        <taxon>Viridiplantae</taxon>
        <taxon>Streptophyta</taxon>
        <taxon>Embryophyta</taxon>
        <taxon>Tracheophyta</taxon>
        <taxon>Spermatophyta</taxon>
        <taxon>Magnoliopsida</taxon>
        <taxon>Amborellales</taxon>
        <taxon>Amborellaceae</taxon>
        <taxon>Amborella</taxon>
    </lineage>
</organism>
<comment type="function">
    <text evidence="1">Transcriptional regulator.</text>
</comment>
<keyword evidence="10" id="KW-1185">Reference proteome</keyword>
<feature type="compositionally biased region" description="Basic residues" evidence="6">
    <location>
        <begin position="356"/>
        <end position="370"/>
    </location>
</feature>
<gene>
    <name evidence="9" type="ORF">AMTR_s00066p00125170</name>
</gene>
<dbReference type="GO" id="GO:1990904">
    <property type="term" value="C:ribonucleoprotein complex"/>
    <property type="evidence" value="ECO:0007669"/>
    <property type="project" value="InterPro"/>
</dbReference>
<dbReference type="Pfam" id="PF05383">
    <property type="entry name" value="La"/>
    <property type="match status" value="1"/>
</dbReference>
<feature type="compositionally biased region" description="Pro residues" evidence="6">
    <location>
        <begin position="398"/>
        <end position="411"/>
    </location>
</feature>
<reference evidence="10" key="1">
    <citation type="journal article" date="2013" name="Science">
        <title>The Amborella genome and the evolution of flowering plants.</title>
        <authorList>
            <consortium name="Amborella Genome Project"/>
        </authorList>
    </citation>
    <scope>NUCLEOTIDE SEQUENCE [LARGE SCALE GENOMIC DNA]</scope>
</reference>
<keyword evidence="3 5" id="KW-0694">RNA-binding</keyword>
<evidence type="ECO:0000256" key="1">
    <source>
        <dbReference type="ARBA" id="ARBA00002339"/>
    </source>
</evidence>
<proteinExistence type="predicted"/>
<protein>
    <recommendedName>
        <fullName evidence="11">HTH La-type RNA-binding domain-containing protein</fullName>
    </recommendedName>
</protein>
<dbReference type="Gene3D" id="1.10.10.10">
    <property type="entry name" value="Winged helix-like DNA-binding domain superfamily/Winged helix DNA-binding domain"/>
    <property type="match status" value="1"/>
</dbReference>
<dbReference type="InterPro" id="IPR045180">
    <property type="entry name" value="La_dom_prot"/>
</dbReference>
<evidence type="ECO:0008006" key="11">
    <source>
        <dbReference type="Google" id="ProtNLM"/>
    </source>
</evidence>
<dbReference type="SUPFAM" id="SSF46785">
    <property type="entry name" value="Winged helix' DNA-binding domain"/>
    <property type="match status" value="1"/>
</dbReference>
<dbReference type="Proteomes" id="UP000017836">
    <property type="component" value="Unassembled WGS sequence"/>
</dbReference>
<dbReference type="EMBL" id="KI392060">
    <property type="protein sequence ID" value="ERN20202.1"/>
    <property type="molecule type" value="Genomic_DNA"/>
</dbReference>
<evidence type="ECO:0000313" key="10">
    <source>
        <dbReference type="Proteomes" id="UP000017836"/>
    </source>
</evidence>
<dbReference type="PRINTS" id="PR00302">
    <property type="entry name" value="LUPUSLA"/>
</dbReference>
<feature type="region of interest" description="Disordered" evidence="6">
    <location>
        <begin position="295"/>
        <end position="432"/>
    </location>
</feature>
<dbReference type="GO" id="GO:0006396">
    <property type="term" value="P:RNA processing"/>
    <property type="evidence" value="ECO:0007669"/>
    <property type="project" value="InterPro"/>
</dbReference>
<dbReference type="CDD" id="cd12288">
    <property type="entry name" value="RRM_La_like_plant"/>
    <property type="match status" value="1"/>
</dbReference>
<dbReference type="eggNOG" id="KOG1855">
    <property type="taxonomic scope" value="Eukaryota"/>
</dbReference>
<evidence type="ECO:0000256" key="5">
    <source>
        <dbReference type="PROSITE-ProRule" id="PRU00332"/>
    </source>
</evidence>
<dbReference type="InterPro" id="IPR000504">
    <property type="entry name" value="RRM_dom"/>
</dbReference>
<comment type="subcellular location">
    <subcellularLocation>
        <location evidence="2">Nucleus</location>
    </subcellularLocation>
</comment>
<dbReference type="InterPro" id="IPR006630">
    <property type="entry name" value="La_HTH"/>
</dbReference>
<dbReference type="InterPro" id="IPR034878">
    <property type="entry name" value="La-rel_plant_RRM"/>
</dbReference>
<evidence type="ECO:0000256" key="4">
    <source>
        <dbReference type="ARBA" id="ARBA00023242"/>
    </source>
</evidence>
<dbReference type="SMART" id="SM00360">
    <property type="entry name" value="RRM"/>
    <property type="match status" value="1"/>
</dbReference>
<dbReference type="GO" id="GO:0005634">
    <property type="term" value="C:nucleus"/>
    <property type="evidence" value="ECO:0000318"/>
    <property type="project" value="GO_Central"/>
</dbReference>
<accession>U5DFH0</accession>
<sequence length="432" mass="47350">MSSQHTELPETPDSGQESGQSRKSGDFPASKLNAEAPAFVPSMNSSPFWHGSSSRHLMPQVHHRQVLPFHPVHAHHGHFPYFGYGDQEHAGMATDPDPNPSKEVISEELSNKVVKQVEYYFRDANLATGDHLMKFVNKDSGGFVPISVIASFKKIKALISNHAMLADALRTSKKLVVSEDGKKVKRLHPLTESDIEDLQSRTVVVENLPEDHSHPNLEKIFSVVGSVKTIRICHPQGANGTASSAARSPKMDMLVSNKLHAFVEYETVEQAEKAVAELNDERNWRSGLRVRLLLRHTAKSEKPGRAKRADGNGEEDEASTSELLSEKHVDDQSPSPELSNDSIGDEGSHEREGGGRRSRGRGRGKARARGQHPNGWGTTMHSVGTPPTSSNNNHALTMPPPEPKHPPPGPRMPDGTRGFTMGRGKPMEIATQ</sequence>
<dbReference type="InterPro" id="IPR012677">
    <property type="entry name" value="Nucleotide-bd_a/b_plait_sf"/>
</dbReference>
<dbReference type="Gramene" id="ERN20202">
    <property type="protein sequence ID" value="ERN20202"/>
    <property type="gene ID" value="AMTR_s00066p00125170"/>
</dbReference>
<feature type="region of interest" description="Disordered" evidence="6">
    <location>
        <begin position="1"/>
        <end position="34"/>
    </location>
</feature>
<dbReference type="CDD" id="cd08033">
    <property type="entry name" value="LARP_6"/>
    <property type="match status" value="1"/>
</dbReference>
<dbReference type="InterPro" id="IPR036388">
    <property type="entry name" value="WH-like_DNA-bd_sf"/>
</dbReference>
<feature type="domain" description="HTH La-type RNA-binding" evidence="8">
    <location>
        <begin position="103"/>
        <end position="194"/>
    </location>
</feature>
<dbReference type="InterPro" id="IPR002344">
    <property type="entry name" value="Lupus_La"/>
</dbReference>
<feature type="compositionally biased region" description="Basic and acidic residues" evidence="6">
    <location>
        <begin position="298"/>
        <end position="311"/>
    </location>
</feature>
<dbReference type="Gene3D" id="3.30.70.330">
    <property type="match status" value="1"/>
</dbReference>
<evidence type="ECO:0000259" key="8">
    <source>
        <dbReference type="PROSITE" id="PS50961"/>
    </source>
</evidence>
<dbReference type="OrthoDB" id="435402at2759"/>
<dbReference type="InterPro" id="IPR036390">
    <property type="entry name" value="WH_DNA-bd_sf"/>
</dbReference>
<dbReference type="HOGENOM" id="CLU_033595_0_0_1"/>
<dbReference type="PROSITE" id="PS50961">
    <property type="entry name" value="HTH_LA"/>
    <property type="match status" value="1"/>
</dbReference>
<dbReference type="PROSITE" id="PS50102">
    <property type="entry name" value="RRM"/>
    <property type="match status" value="1"/>
</dbReference>
<feature type="compositionally biased region" description="Polar residues" evidence="6">
    <location>
        <begin position="376"/>
        <end position="395"/>
    </location>
</feature>
<feature type="compositionally biased region" description="Polar residues" evidence="6">
    <location>
        <begin position="332"/>
        <end position="342"/>
    </location>
</feature>
<feature type="compositionally biased region" description="Polar residues" evidence="6">
    <location>
        <begin position="13"/>
        <end position="22"/>
    </location>
</feature>
<feature type="compositionally biased region" description="Basic and acidic residues" evidence="6">
    <location>
        <begin position="346"/>
        <end position="355"/>
    </location>
</feature>
<evidence type="ECO:0000256" key="3">
    <source>
        <dbReference type="ARBA" id="ARBA00022884"/>
    </source>
</evidence>
<dbReference type="KEGG" id="atr:18448612"/>
<dbReference type="FunFam" id="1.10.10.10:FF:000158">
    <property type="entry name" value="La ribonucleoprotein domain family member 7"/>
    <property type="match status" value="1"/>
</dbReference>
<dbReference type="InterPro" id="IPR035979">
    <property type="entry name" value="RBD_domain_sf"/>
</dbReference>
<evidence type="ECO:0000256" key="6">
    <source>
        <dbReference type="SAM" id="MobiDB-lite"/>
    </source>
</evidence>
<dbReference type="GO" id="GO:0003729">
    <property type="term" value="F:mRNA binding"/>
    <property type="evidence" value="ECO:0000318"/>
    <property type="project" value="GO_Central"/>
</dbReference>
<dbReference type="SMART" id="SM00715">
    <property type="entry name" value="LA"/>
    <property type="match status" value="1"/>
</dbReference>
<name>U5DFH0_AMBTC</name>
<dbReference type="SUPFAM" id="SSF54928">
    <property type="entry name" value="RNA-binding domain, RBD"/>
    <property type="match status" value="1"/>
</dbReference>
<evidence type="ECO:0000259" key="7">
    <source>
        <dbReference type="PROSITE" id="PS50102"/>
    </source>
</evidence>
<keyword evidence="4" id="KW-0539">Nucleus</keyword>
<dbReference type="PANTHER" id="PTHR22792:SF66">
    <property type="entry name" value="LA-RELATED PROTEIN 6B"/>
    <property type="match status" value="1"/>
</dbReference>
<evidence type="ECO:0000313" key="9">
    <source>
        <dbReference type="EMBL" id="ERN20202.1"/>
    </source>
</evidence>